<organism evidence="1">
    <name type="scientific">Siphoviridae sp. ctOCb13</name>
    <dbReference type="NCBI Taxonomy" id="2825477"/>
    <lineage>
        <taxon>Viruses</taxon>
        <taxon>Duplodnaviria</taxon>
        <taxon>Heunggongvirae</taxon>
        <taxon>Uroviricota</taxon>
        <taxon>Caudoviricetes</taxon>
    </lineage>
</organism>
<evidence type="ECO:0008006" key="2">
    <source>
        <dbReference type="Google" id="ProtNLM"/>
    </source>
</evidence>
<dbReference type="EMBL" id="BK015555">
    <property type="protein sequence ID" value="DAE12587.1"/>
    <property type="molecule type" value="Genomic_DNA"/>
</dbReference>
<protein>
    <recommendedName>
        <fullName evidence="2">DUF1566 domain-containing protein</fullName>
    </recommendedName>
</protein>
<accession>A0A8S5Q1G8</accession>
<proteinExistence type="predicted"/>
<sequence>MATEKQITMDTDWGAKGAQLTGAQVQAFIKGQLQSLHDKDATLQSQLNNLNSDLGDANPQLQAATDGCFVTYHRKSDNWPLAVPHWKWPALEQAGEVADGVLVLIDGQAPIIVAPTQSNLKWSKNAIAVNADTGGDYTKAYVDYTGKTRTAAIMAKGVELFGENEEEWTQYAPAWCNAYDRSYNKGDEAGTMIGIGAGKWWLPSIAELLTIWKHKYAINLCLSVISGASQLSESWYWSSTEHSATYAWNLYLSVGDLYTWNDKVQGSRYVRAVAAFH</sequence>
<reference evidence="1" key="1">
    <citation type="journal article" date="2021" name="Proc. Natl. Acad. Sci. U.S.A.">
        <title>A Catalog of Tens of Thousands of Viruses from Human Metagenomes Reveals Hidden Associations with Chronic Diseases.</title>
        <authorList>
            <person name="Tisza M.J."/>
            <person name="Buck C.B."/>
        </authorList>
    </citation>
    <scope>NUCLEOTIDE SEQUENCE</scope>
    <source>
        <strain evidence="1">CtOCb13</strain>
    </source>
</reference>
<name>A0A8S5Q1G8_9CAUD</name>
<evidence type="ECO:0000313" key="1">
    <source>
        <dbReference type="EMBL" id="DAE12587.1"/>
    </source>
</evidence>